<evidence type="ECO:0000256" key="4">
    <source>
        <dbReference type="PROSITE-ProRule" id="PRU00169"/>
    </source>
</evidence>
<dbReference type="InterPro" id="IPR036890">
    <property type="entry name" value="HATPase_C_sf"/>
</dbReference>
<feature type="domain" description="PAS" evidence="8">
    <location>
        <begin position="292"/>
        <end position="336"/>
    </location>
</feature>
<dbReference type="CDD" id="cd00130">
    <property type="entry name" value="PAS"/>
    <property type="match status" value="3"/>
</dbReference>
<keyword evidence="3 4" id="KW-0597">Phosphoprotein</keyword>
<dbReference type="PROSITE" id="PS50110">
    <property type="entry name" value="RESPONSE_REGULATORY"/>
    <property type="match status" value="1"/>
</dbReference>
<dbReference type="InterPro" id="IPR000700">
    <property type="entry name" value="PAS-assoc_C"/>
</dbReference>
<dbReference type="GO" id="GO:0000155">
    <property type="term" value="F:phosphorelay sensor kinase activity"/>
    <property type="evidence" value="ECO:0007669"/>
    <property type="project" value="InterPro"/>
</dbReference>
<dbReference type="InterPro" id="IPR001610">
    <property type="entry name" value="PAC"/>
</dbReference>
<proteinExistence type="predicted"/>
<dbReference type="CDD" id="cd00082">
    <property type="entry name" value="HisKA"/>
    <property type="match status" value="1"/>
</dbReference>
<dbReference type="SMART" id="SM00086">
    <property type="entry name" value="PAC"/>
    <property type="match status" value="2"/>
</dbReference>
<dbReference type="InterPro" id="IPR004358">
    <property type="entry name" value="Sig_transdc_His_kin-like_C"/>
</dbReference>
<dbReference type="SMART" id="SM00091">
    <property type="entry name" value="PAS"/>
    <property type="match status" value="4"/>
</dbReference>
<dbReference type="SUPFAM" id="SSF47384">
    <property type="entry name" value="Homodimeric domain of signal transducing histidine kinase"/>
    <property type="match status" value="1"/>
</dbReference>
<dbReference type="SMART" id="SM00448">
    <property type="entry name" value="REC"/>
    <property type="match status" value="1"/>
</dbReference>
<dbReference type="PRINTS" id="PR00344">
    <property type="entry name" value="BCTRLSENSOR"/>
</dbReference>
<dbReference type="PROSITE" id="PS50113">
    <property type="entry name" value="PAC"/>
    <property type="match status" value="1"/>
</dbReference>
<feature type="domain" description="PAS" evidence="8">
    <location>
        <begin position="185"/>
        <end position="238"/>
    </location>
</feature>
<dbReference type="Gene3D" id="3.40.50.2300">
    <property type="match status" value="1"/>
</dbReference>
<gene>
    <name evidence="10" type="ORF">HY912_14075</name>
</gene>
<comment type="caution">
    <text evidence="10">The sequence shown here is derived from an EMBL/GenBank/DDBJ whole genome shotgun (WGS) entry which is preliminary data.</text>
</comment>
<feature type="domain" description="PAS" evidence="8">
    <location>
        <begin position="415"/>
        <end position="488"/>
    </location>
</feature>
<feature type="domain" description="Histidine kinase" evidence="6">
    <location>
        <begin position="558"/>
        <end position="773"/>
    </location>
</feature>
<dbReference type="SUPFAM" id="SSF55874">
    <property type="entry name" value="ATPase domain of HSP90 chaperone/DNA topoisomerase II/histidine kinase"/>
    <property type="match status" value="1"/>
</dbReference>
<dbReference type="InterPro" id="IPR013656">
    <property type="entry name" value="PAS_4"/>
</dbReference>
<evidence type="ECO:0000313" key="11">
    <source>
        <dbReference type="Proteomes" id="UP000807825"/>
    </source>
</evidence>
<reference evidence="10" key="1">
    <citation type="submission" date="2020-07" db="EMBL/GenBank/DDBJ databases">
        <title>Huge and variable diversity of episymbiotic CPR bacteria and DPANN archaea in groundwater ecosystems.</title>
        <authorList>
            <person name="He C.Y."/>
            <person name="Keren R."/>
            <person name="Whittaker M."/>
            <person name="Farag I.F."/>
            <person name="Doudna J."/>
            <person name="Cate J.H.D."/>
            <person name="Banfield J.F."/>
        </authorList>
    </citation>
    <scope>NUCLEOTIDE SEQUENCE</scope>
    <source>
        <strain evidence="10">NC_groundwater_1664_Pr3_B-0.1um_52_9</strain>
    </source>
</reference>
<dbReference type="InterPro" id="IPR005467">
    <property type="entry name" value="His_kinase_dom"/>
</dbReference>
<dbReference type="InterPro" id="IPR011006">
    <property type="entry name" value="CheY-like_superfamily"/>
</dbReference>
<dbReference type="Pfam" id="PF00072">
    <property type="entry name" value="Response_reg"/>
    <property type="match status" value="1"/>
</dbReference>
<evidence type="ECO:0000259" key="8">
    <source>
        <dbReference type="PROSITE" id="PS50112"/>
    </source>
</evidence>
<feature type="domain" description="Response regulatory" evidence="7">
    <location>
        <begin position="792"/>
        <end position="912"/>
    </location>
</feature>
<dbReference type="InterPro" id="IPR003661">
    <property type="entry name" value="HisK_dim/P_dom"/>
</dbReference>
<dbReference type="PANTHER" id="PTHR43065:SF42">
    <property type="entry name" value="TWO-COMPONENT SENSOR PPRA"/>
    <property type="match status" value="1"/>
</dbReference>
<sequence length="925" mass="102576">MDDHEKTRDQLLSELQQTRKLLAELAAKEQPLEIARKELQERSSVQNELSAMCFAAIGHLDGGKIKWLNDAARRILGFENEEDYLGISIREFFESEEEYERVGKILYGGVGPGQYSDVETTLVRHNGSLLHARIRFEISDPTNPSKGTVATFSEVVDRSGAEEALKESEERYRVLSQEALIGIYIHQDGKFVYVNDHLARLLGRSAEEMLGKEFWEFVLAEDRGLVRERGLARSMGKTVEPHYQFRAICKNGETRLLEVFATTIRYGGRSANMGNVLDVTRRNWAEEALRQSEQKYRLIFENSPLGIFHFDSQGVITACNENFVRIIGSSKEVLVGLDMFRNLKDKRMLTEIKNALRGEEGRYEGYYASVTADKVTPVRCYFRRLESEHGSLMGGIGIVEDVTERKKFELELEAETERLRVTLGSIGDGVISTDTGGRVALINNVAEHLTGWSHREALGKRLRQVFKVINEKTRMRCEDPVEKVVRTGKVIGLANHTILVSKDGSERIIADSGAPIRDKEGKIIGVVIVFRDVTEKQKIENELIRMEKLESVGILAGGIAHDFNNILTVILGNVTLAKLFCKPGEKVHYRLSEAEKAVMRAQDLTRQLLTFAKGGTPVKATASIADIVKESCAFALTGSNVKFEARFAEDLWNAEVDKGQISQVINNLIINAGQAMPMGGKIKITASNQIIPEGSPGRKPGKFIKITIKDEGSGIPKEHLLRIFDPYFTTKSDGTGLGLATSYSIIKKHDGMIDVDSRLGKGTTFSLYLPASGQTKLESQDGSDYIFTGSGKVLLMDDEENILELAGEMLAILGFEVVMAKDGAEAVELFRSHFDSPNPFTLVIMDLTVPGGLGGAEAIKLLLEIDPNVKAIVSSGYCNDPVMAQYERYGFSGVVVKPYNVRELSNVLAKVLAHVRANSPRVVTA</sequence>
<dbReference type="Gene3D" id="3.30.450.20">
    <property type="entry name" value="PAS domain"/>
    <property type="match status" value="4"/>
</dbReference>
<dbReference type="Proteomes" id="UP000807825">
    <property type="component" value="Unassembled WGS sequence"/>
</dbReference>
<evidence type="ECO:0000256" key="3">
    <source>
        <dbReference type="ARBA" id="ARBA00022553"/>
    </source>
</evidence>
<name>A0A9D6V2E7_9BACT</name>
<dbReference type="Pfam" id="PF02518">
    <property type="entry name" value="HATPase_c"/>
    <property type="match status" value="1"/>
</dbReference>
<dbReference type="SMART" id="SM00387">
    <property type="entry name" value="HATPase_c"/>
    <property type="match status" value="1"/>
</dbReference>
<comment type="catalytic activity">
    <reaction evidence="1">
        <text>ATP + protein L-histidine = ADP + protein N-phospho-L-histidine.</text>
        <dbReference type="EC" id="2.7.13.3"/>
    </reaction>
</comment>
<dbReference type="InterPro" id="IPR036097">
    <property type="entry name" value="HisK_dim/P_sf"/>
</dbReference>
<dbReference type="Gene3D" id="1.10.287.130">
    <property type="match status" value="1"/>
</dbReference>
<organism evidence="10 11">
    <name type="scientific">Desulfomonile tiedjei</name>
    <dbReference type="NCBI Taxonomy" id="2358"/>
    <lineage>
        <taxon>Bacteria</taxon>
        <taxon>Pseudomonadati</taxon>
        <taxon>Thermodesulfobacteriota</taxon>
        <taxon>Desulfomonilia</taxon>
        <taxon>Desulfomonilales</taxon>
        <taxon>Desulfomonilaceae</taxon>
        <taxon>Desulfomonile</taxon>
    </lineage>
</organism>
<keyword evidence="5" id="KW-0175">Coiled coil</keyword>
<dbReference type="Gene3D" id="3.30.565.10">
    <property type="entry name" value="Histidine kinase-like ATPase, C-terminal domain"/>
    <property type="match status" value="1"/>
</dbReference>
<dbReference type="SUPFAM" id="SSF55785">
    <property type="entry name" value="PYP-like sensor domain (PAS domain)"/>
    <property type="match status" value="4"/>
</dbReference>
<evidence type="ECO:0000256" key="2">
    <source>
        <dbReference type="ARBA" id="ARBA00012438"/>
    </source>
</evidence>
<evidence type="ECO:0000313" key="10">
    <source>
        <dbReference type="EMBL" id="MBI5250613.1"/>
    </source>
</evidence>
<dbReference type="AlphaFoldDB" id="A0A9D6V2E7"/>
<dbReference type="SUPFAM" id="SSF52172">
    <property type="entry name" value="CheY-like"/>
    <property type="match status" value="1"/>
</dbReference>
<dbReference type="PANTHER" id="PTHR43065">
    <property type="entry name" value="SENSOR HISTIDINE KINASE"/>
    <property type="match status" value="1"/>
</dbReference>
<evidence type="ECO:0000256" key="1">
    <source>
        <dbReference type="ARBA" id="ARBA00000085"/>
    </source>
</evidence>
<evidence type="ECO:0000259" key="9">
    <source>
        <dbReference type="PROSITE" id="PS50113"/>
    </source>
</evidence>
<dbReference type="PROSITE" id="PS50112">
    <property type="entry name" value="PAS"/>
    <property type="match status" value="3"/>
</dbReference>
<evidence type="ECO:0000256" key="5">
    <source>
        <dbReference type="SAM" id="Coils"/>
    </source>
</evidence>
<accession>A0A9D6V2E7</accession>
<protein>
    <recommendedName>
        <fullName evidence="2">histidine kinase</fullName>
        <ecNumber evidence="2">2.7.13.3</ecNumber>
    </recommendedName>
</protein>
<dbReference type="InterPro" id="IPR000014">
    <property type="entry name" value="PAS"/>
</dbReference>
<feature type="coiled-coil region" evidence="5">
    <location>
        <begin position="1"/>
        <end position="28"/>
    </location>
</feature>
<dbReference type="NCBIfam" id="TIGR00229">
    <property type="entry name" value="sensory_box"/>
    <property type="match status" value="3"/>
</dbReference>
<feature type="domain" description="PAC" evidence="9">
    <location>
        <begin position="493"/>
        <end position="545"/>
    </location>
</feature>
<dbReference type="Pfam" id="PF13426">
    <property type="entry name" value="PAS_9"/>
    <property type="match status" value="2"/>
</dbReference>
<dbReference type="EC" id="2.7.13.3" evidence="2"/>
<dbReference type="Pfam" id="PF08448">
    <property type="entry name" value="PAS_4"/>
    <property type="match status" value="2"/>
</dbReference>
<dbReference type="InterPro" id="IPR035965">
    <property type="entry name" value="PAS-like_dom_sf"/>
</dbReference>
<dbReference type="InterPro" id="IPR001789">
    <property type="entry name" value="Sig_transdc_resp-reg_receiver"/>
</dbReference>
<feature type="modified residue" description="4-aspartylphosphate" evidence="4">
    <location>
        <position position="846"/>
    </location>
</feature>
<dbReference type="InterPro" id="IPR003594">
    <property type="entry name" value="HATPase_dom"/>
</dbReference>
<evidence type="ECO:0000259" key="7">
    <source>
        <dbReference type="PROSITE" id="PS50110"/>
    </source>
</evidence>
<dbReference type="SMART" id="SM00388">
    <property type="entry name" value="HisKA"/>
    <property type="match status" value="1"/>
</dbReference>
<dbReference type="PROSITE" id="PS50109">
    <property type="entry name" value="HIS_KIN"/>
    <property type="match status" value="1"/>
</dbReference>
<dbReference type="EMBL" id="JACRDE010000369">
    <property type="protein sequence ID" value="MBI5250613.1"/>
    <property type="molecule type" value="Genomic_DNA"/>
</dbReference>
<evidence type="ECO:0000259" key="6">
    <source>
        <dbReference type="PROSITE" id="PS50109"/>
    </source>
</evidence>